<dbReference type="PROSITE" id="PS51186">
    <property type="entry name" value="GNAT"/>
    <property type="match status" value="1"/>
</dbReference>
<proteinExistence type="predicted"/>
<reference evidence="2 3" key="1">
    <citation type="submission" date="2019-07" db="EMBL/GenBank/DDBJ databases">
        <title>Whole genome shotgun sequence of Alkalibacillus haloalkaliphilus NBRC 103110.</title>
        <authorList>
            <person name="Hosoyama A."/>
            <person name="Uohara A."/>
            <person name="Ohji S."/>
            <person name="Ichikawa N."/>
        </authorList>
    </citation>
    <scope>NUCLEOTIDE SEQUENCE [LARGE SCALE GENOMIC DNA]</scope>
    <source>
        <strain evidence="2 3">NBRC 103110</strain>
    </source>
</reference>
<sequence length="154" mass="17612">MMINLEHYSEEHLQALNEINLPEDQAKFTTLPHQLTEVSEGQHRVVIVAKDRPIGFFLLNNTERVKTFTDNPNALLLSSLSIDEKEQEKGYAKQAMLLIKDFVHNEFPNCNEIVLAVNHQNIAAQKLYFNVGYYDTGRRVDGPVGEQWVMSLAL</sequence>
<dbReference type="InterPro" id="IPR016181">
    <property type="entry name" value="Acyl_CoA_acyltransferase"/>
</dbReference>
<evidence type="ECO:0000313" key="2">
    <source>
        <dbReference type="EMBL" id="GEN46155.1"/>
    </source>
</evidence>
<keyword evidence="2" id="KW-0808">Transferase</keyword>
<comment type="caution">
    <text evidence="2">The sequence shown here is derived from an EMBL/GenBank/DDBJ whole genome shotgun (WGS) entry which is preliminary data.</text>
</comment>
<feature type="domain" description="N-acetyltransferase" evidence="1">
    <location>
        <begin position="3"/>
        <end position="154"/>
    </location>
</feature>
<dbReference type="OrthoDB" id="66776at2"/>
<keyword evidence="3" id="KW-1185">Reference proteome</keyword>
<accession>A0A511W4Z9</accession>
<dbReference type="Proteomes" id="UP000321440">
    <property type="component" value="Unassembled WGS sequence"/>
</dbReference>
<gene>
    <name evidence="2" type="primary">ybbJ</name>
    <name evidence="2" type="ORF">AHA02nite_19310</name>
</gene>
<dbReference type="Gene3D" id="3.40.630.30">
    <property type="match status" value="1"/>
</dbReference>
<dbReference type="EMBL" id="BJYA01000013">
    <property type="protein sequence ID" value="GEN46155.1"/>
    <property type="molecule type" value="Genomic_DNA"/>
</dbReference>
<dbReference type="RefSeq" id="WP_146816737.1">
    <property type="nucleotide sequence ID" value="NZ_BJYA01000013.1"/>
</dbReference>
<dbReference type="GO" id="GO:0016747">
    <property type="term" value="F:acyltransferase activity, transferring groups other than amino-acyl groups"/>
    <property type="evidence" value="ECO:0007669"/>
    <property type="project" value="InterPro"/>
</dbReference>
<evidence type="ECO:0000259" key="1">
    <source>
        <dbReference type="PROSITE" id="PS51186"/>
    </source>
</evidence>
<protein>
    <submittedName>
        <fullName evidence="2">Putative N-acetyltransferase YbbJ</fullName>
    </submittedName>
</protein>
<dbReference type="AlphaFoldDB" id="A0A511W4Z9"/>
<dbReference type="InterPro" id="IPR000182">
    <property type="entry name" value="GNAT_dom"/>
</dbReference>
<evidence type="ECO:0000313" key="3">
    <source>
        <dbReference type="Proteomes" id="UP000321440"/>
    </source>
</evidence>
<name>A0A511W4Z9_9BACI</name>
<organism evidence="2 3">
    <name type="scientific">Alkalibacillus haloalkaliphilus</name>
    <dbReference type="NCBI Taxonomy" id="94136"/>
    <lineage>
        <taxon>Bacteria</taxon>
        <taxon>Bacillati</taxon>
        <taxon>Bacillota</taxon>
        <taxon>Bacilli</taxon>
        <taxon>Bacillales</taxon>
        <taxon>Bacillaceae</taxon>
        <taxon>Alkalibacillus</taxon>
    </lineage>
</organism>
<dbReference type="Pfam" id="PF00583">
    <property type="entry name" value="Acetyltransf_1"/>
    <property type="match status" value="1"/>
</dbReference>
<dbReference type="SUPFAM" id="SSF55729">
    <property type="entry name" value="Acyl-CoA N-acyltransferases (Nat)"/>
    <property type="match status" value="1"/>
</dbReference>